<dbReference type="eggNOG" id="ENOG502S7Q3">
    <property type="taxonomic scope" value="Eukaryota"/>
</dbReference>
<dbReference type="PANTHER" id="PTHR14024">
    <property type="entry name" value="PERILIPIN"/>
    <property type="match status" value="1"/>
</dbReference>
<proteinExistence type="inferred from homology"/>
<protein>
    <recommendedName>
        <fullName evidence="5">Lipid droplet-associated perilipin protein</fullName>
    </recommendedName>
</protein>
<sequence>MSCISLTAQFSSSFGGPPAVTIDRPARVINDTGTSPTRAYQSLEMAAATEAPVTNGSGSNSPTFINRVASIPVVSDTINKAQEIVNSNSYSAAAYKQADKVAQTLYRATEPVQKALGPQIGVVDTYANKGLDFIEARVPTAFAPTSEVIATARKPADDAAQFAKRNLGGVADQVSEQLKAASQSIVQIQTKLQEVVASVPRNSKDVHQTASHVQEQIKSLTDSLLAEVGKLNKSLGSAREDLPAKAQEALGPLYSSVSEGLAHIKEELSKTDVPIATRAQNVLAYTQKNTTPFINDAINQLKAIVSKNKSTALSTPPRARRTKSPSKLFGGQHAFLPFVPALDPHTPYFTSFAYDLTNRLAKTKALIVPQTSQAVRFLQESCHTIPSIIPNGRLRSRSKDLTPADRPIPPCSSLV</sequence>
<gene>
    <name evidence="3" type="primary">Mo05135</name>
    <name evidence="3" type="ORF">E5Q_05135</name>
</gene>
<dbReference type="Proteomes" id="UP000009131">
    <property type="component" value="Unassembled WGS sequence"/>
</dbReference>
<evidence type="ECO:0000313" key="3">
    <source>
        <dbReference type="EMBL" id="GAA98449.1"/>
    </source>
</evidence>
<dbReference type="STRING" id="764103.G7E6I9"/>
<evidence type="ECO:0000313" key="4">
    <source>
        <dbReference type="Proteomes" id="UP000009131"/>
    </source>
</evidence>
<reference evidence="3 4" key="1">
    <citation type="journal article" date="2011" name="J. Gen. Appl. Microbiol.">
        <title>Draft genome sequencing of the enigmatic basidiomycete Mixia osmundae.</title>
        <authorList>
            <person name="Nishida H."/>
            <person name="Nagatsuka Y."/>
            <person name="Sugiyama J."/>
        </authorList>
    </citation>
    <scope>NUCLEOTIDE SEQUENCE [LARGE SCALE GENOMIC DNA]</scope>
    <source>
        <strain evidence="4">CBS 9802 / IAM 14324 / JCM 22182 / KY 12970</strain>
    </source>
</reference>
<dbReference type="HOGENOM" id="CLU_662364_0_0_1"/>
<evidence type="ECO:0000256" key="1">
    <source>
        <dbReference type="ARBA" id="ARBA00006311"/>
    </source>
</evidence>
<comment type="caution">
    <text evidence="3">The sequence shown here is derived from an EMBL/GenBank/DDBJ whole genome shotgun (WGS) entry which is preliminary data.</text>
</comment>
<reference evidence="3 4" key="2">
    <citation type="journal article" date="2012" name="Open Biol.">
        <title>Characteristics of nucleosomes and linker DNA regions on the genome of the basidiomycete Mixia osmundae revealed by mono- and dinucleosome mapping.</title>
        <authorList>
            <person name="Nishida H."/>
            <person name="Kondo S."/>
            <person name="Matsumoto T."/>
            <person name="Suzuki Y."/>
            <person name="Yoshikawa H."/>
            <person name="Taylor T.D."/>
            <person name="Sugiyama J."/>
        </authorList>
    </citation>
    <scope>NUCLEOTIDE SEQUENCE [LARGE SCALE GENOMIC DNA]</scope>
    <source>
        <strain evidence="4">CBS 9802 / IAM 14324 / JCM 22182 / KY 12970</strain>
    </source>
</reference>
<feature type="region of interest" description="Disordered" evidence="2">
    <location>
        <begin position="389"/>
        <end position="415"/>
    </location>
</feature>
<dbReference type="InterPro" id="IPR004279">
    <property type="entry name" value="Perilipin"/>
</dbReference>
<dbReference type="Pfam" id="PF03036">
    <property type="entry name" value="Perilipin"/>
    <property type="match status" value="1"/>
</dbReference>
<dbReference type="AlphaFoldDB" id="G7E6I9"/>
<dbReference type="Gene3D" id="1.20.120.20">
    <property type="entry name" value="Apolipoprotein"/>
    <property type="match status" value="1"/>
</dbReference>
<evidence type="ECO:0008006" key="5">
    <source>
        <dbReference type="Google" id="ProtNLM"/>
    </source>
</evidence>
<dbReference type="OrthoDB" id="376826at2759"/>
<dbReference type="EMBL" id="BABT02000152">
    <property type="protein sequence ID" value="GAA98449.1"/>
    <property type="molecule type" value="Genomic_DNA"/>
</dbReference>
<dbReference type="InParanoid" id="G7E6I9"/>
<comment type="similarity">
    <text evidence="1">Belongs to the perilipin family.</text>
</comment>
<accession>G7E6I9</accession>
<organism evidence="3 4">
    <name type="scientific">Mixia osmundae (strain CBS 9802 / IAM 14324 / JCM 22182 / KY 12970)</name>
    <dbReference type="NCBI Taxonomy" id="764103"/>
    <lineage>
        <taxon>Eukaryota</taxon>
        <taxon>Fungi</taxon>
        <taxon>Dikarya</taxon>
        <taxon>Basidiomycota</taxon>
        <taxon>Pucciniomycotina</taxon>
        <taxon>Mixiomycetes</taxon>
        <taxon>Mixiales</taxon>
        <taxon>Mixiaceae</taxon>
        <taxon>Mixia</taxon>
    </lineage>
</organism>
<evidence type="ECO:0000256" key="2">
    <source>
        <dbReference type="SAM" id="MobiDB-lite"/>
    </source>
</evidence>
<feature type="compositionally biased region" description="Pro residues" evidence="2">
    <location>
        <begin position="406"/>
        <end position="415"/>
    </location>
</feature>
<name>G7E6I9_MIXOS</name>
<keyword evidence="4" id="KW-1185">Reference proteome</keyword>
<dbReference type="PANTHER" id="PTHR14024:SF49">
    <property type="entry name" value="LIPID STORAGE DROPLETS SURFACE-BINDING PROTEIN 1"/>
    <property type="match status" value="1"/>
</dbReference>